<dbReference type="VEuPathDB" id="FungiDB:Bcin02g00008"/>
<evidence type="ECO:0000256" key="1">
    <source>
        <dbReference type="SAM" id="MobiDB-lite"/>
    </source>
</evidence>
<keyword evidence="3" id="KW-1185">Reference proteome</keyword>
<feature type="region of interest" description="Disordered" evidence="1">
    <location>
        <begin position="390"/>
        <end position="424"/>
    </location>
</feature>
<feature type="compositionally biased region" description="Polar residues" evidence="1">
    <location>
        <begin position="67"/>
        <end position="79"/>
    </location>
</feature>
<dbReference type="Proteomes" id="UP000001798">
    <property type="component" value="Chromosome 2"/>
</dbReference>
<dbReference type="OrthoDB" id="3504560at2759"/>
<dbReference type="EMBL" id="CP009806">
    <property type="protein sequence ID" value="ATZ46595.1"/>
    <property type="molecule type" value="Genomic_DNA"/>
</dbReference>
<dbReference type="AlphaFoldDB" id="A0A384J7I7"/>
<dbReference type="KEGG" id="bfu:BCIN_02g00008"/>
<feature type="region of interest" description="Disordered" evidence="1">
    <location>
        <begin position="66"/>
        <end position="86"/>
    </location>
</feature>
<feature type="region of interest" description="Disordered" evidence="1">
    <location>
        <begin position="1027"/>
        <end position="1067"/>
    </location>
</feature>
<evidence type="ECO:0000313" key="3">
    <source>
        <dbReference type="Proteomes" id="UP000001798"/>
    </source>
</evidence>
<accession>A0A384J7I7</accession>
<name>A0A384J7I7_BOTFB</name>
<feature type="compositionally biased region" description="Basic and acidic residues" evidence="1">
    <location>
        <begin position="1035"/>
        <end position="1047"/>
    </location>
</feature>
<proteinExistence type="predicted"/>
<reference evidence="2 3" key="2">
    <citation type="journal article" date="2012" name="Eukaryot. Cell">
        <title>Genome update of Botrytis cinerea strains B05.10 and T4.</title>
        <authorList>
            <person name="Staats M."/>
            <person name="van Kan J.A."/>
        </authorList>
    </citation>
    <scope>NUCLEOTIDE SEQUENCE [LARGE SCALE GENOMIC DNA]</scope>
    <source>
        <strain evidence="2 3">B05.10</strain>
    </source>
</reference>
<dbReference type="GeneID" id="36393894"/>
<organism evidence="2 3">
    <name type="scientific">Botryotinia fuckeliana (strain B05.10)</name>
    <name type="common">Noble rot fungus</name>
    <name type="synonym">Botrytis cinerea</name>
    <dbReference type="NCBI Taxonomy" id="332648"/>
    <lineage>
        <taxon>Eukaryota</taxon>
        <taxon>Fungi</taxon>
        <taxon>Dikarya</taxon>
        <taxon>Ascomycota</taxon>
        <taxon>Pezizomycotina</taxon>
        <taxon>Leotiomycetes</taxon>
        <taxon>Helotiales</taxon>
        <taxon>Sclerotiniaceae</taxon>
        <taxon>Botrytis</taxon>
    </lineage>
</organism>
<evidence type="ECO:0000313" key="2">
    <source>
        <dbReference type="EMBL" id="ATZ46595.1"/>
    </source>
</evidence>
<protein>
    <submittedName>
        <fullName evidence="2">Uncharacterized protein</fullName>
    </submittedName>
</protein>
<feature type="compositionally biased region" description="Basic residues" evidence="1">
    <location>
        <begin position="413"/>
        <end position="423"/>
    </location>
</feature>
<gene>
    <name evidence="2" type="ORF">BCIN_02g00008</name>
</gene>
<reference evidence="2 3" key="3">
    <citation type="journal article" date="2017" name="Mol. Plant Pathol.">
        <title>A gapless genome sequence of the fungus Botrytis cinerea.</title>
        <authorList>
            <person name="Van Kan J.A."/>
            <person name="Stassen J.H."/>
            <person name="Mosbach A."/>
            <person name="Van Der Lee T.A."/>
            <person name="Faino L."/>
            <person name="Farmer A.D."/>
            <person name="Papasotiriou D.G."/>
            <person name="Zhou S."/>
            <person name="Seidl M.F."/>
            <person name="Cottam E."/>
            <person name="Edel D."/>
            <person name="Hahn M."/>
            <person name="Schwartz D.C."/>
            <person name="Dietrich R.A."/>
            <person name="Widdison S."/>
            <person name="Scalliet G."/>
        </authorList>
    </citation>
    <scope>NUCLEOTIDE SEQUENCE [LARGE SCALE GENOMIC DNA]</scope>
    <source>
        <strain evidence="2 3">B05.10</strain>
    </source>
</reference>
<sequence length="1233" mass="139421">MSLTLPLLKKKKRASSAQYEAPISKKYRSIAVDNFHSLDSTLATPRVLRQLNKAQSLPAASIKGCTLQESINSEPQSPRSPRDEPLSTPAIAIELHLAIEHAMKDQGNASRVASELINALNSLSDRDHRQQLQFEMLEWLIEKKNSHSDAIEEFFEYIKMDNSGDHQVLQEENEYLWEEANKIVKENRSKRNKFEEARRNVESKWGREICSWLCSIKKTGHFWASIRSLALKVDAAEAAERVNRVLIDRLRSSKVGQSNSPFLQAQDFIRSAQLKEWEAVATGEAIAFRLSINAYGFLELDSILSGAPLEIAARDEIESEGVNSAKGMVEIARVEGIEGGGEAAAADAISEVGEGSERFSSPAREINLAAHQSDHIASAIEGLTDDEQFSDGESAISSVKPRPRVAQYPSSRPNRHRKKRRPKSICSCPTSISRRWRARVEKLPMLKNGPWEWELLEVALNSDGACLLHCKALGNHLGMRTKEPLALNLLDNLKCIYQNRLDIGKLKVDPATYHLFRKENRPLQPRDSLELSNFSPINLYEDKFAFDQGAIRQWVGGGVDSEMWERDGSIVIDIFSWWFDCEIGDLILLEFDMYRHHFRVGDSTRARSWLWNMRFSIGQQLMRQDPLYYSLYVSLRPDLQWRLVSHPHCSSYSKPGEDNRFSRLDINVPDLLQWNRGANLIQGSLSLDDEKGSDEGSLDCTMVIPGMHLQLSQWWGAVVERGLEGVEPIYRVTSKMFGRKDAERLGIDWMPQPCSKGQVRVTLPHIPHGVHAIARRDRRLLFPCFVGLQDDLSTLEVIEAGTWDMLSASHRDMINPSAALAGLPHHGSSIPYKFPAAVELCGLGSLSDALVCRRRWDSPSVLKDRDVLLSGPRSEADEYIQKWRANAIALVKANFDILREQEMKAFGERSYFLHYQNLRNLNIPFPTMKVDDYEKGTDDEESDHLQLAESNYFTEEWSDSDDRSVEQFDSSPGIDEQIAITSNIDEQIIIDALQSSGDMETWNNDAGVEFAFEGCAFESSEFGLTSKFDGDLEGGEGRESDSERAEGDQEDSDVEGALSNNEGFEVNPGYEIEQGQEMEQGHEIKQSPFDNQQCCVYVITRQSQRGEIAFHFSPYSDSDLSWSKFLTRLQNFSSEFNHKSTREKVAWWRMGQPGLEAQDIKCTKDPRWSPRLLGQKELFLGGSSESMARELYKMMLIELRHQNISSITITPSNFKRGLGVSSEGSGVQKSIEN</sequence>
<dbReference type="RefSeq" id="XP_024546770.1">
    <property type="nucleotide sequence ID" value="XM_024691000.1"/>
</dbReference>
<reference evidence="2 3" key="1">
    <citation type="journal article" date="2011" name="PLoS Genet.">
        <title>Genomic analysis of the necrotrophic fungal pathogens Sclerotinia sclerotiorum and Botrytis cinerea.</title>
        <authorList>
            <person name="Amselem J."/>
            <person name="Cuomo C.A."/>
            <person name="van Kan J.A."/>
            <person name="Viaud M."/>
            <person name="Benito E.P."/>
            <person name="Couloux A."/>
            <person name="Coutinho P.M."/>
            <person name="de Vries R.P."/>
            <person name="Dyer P.S."/>
            <person name="Fillinger S."/>
            <person name="Fournier E."/>
            <person name="Gout L."/>
            <person name="Hahn M."/>
            <person name="Kohn L."/>
            <person name="Lapalu N."/>
            <person name="Plummer K.M."/>
            <person name="Pradier J.M."/>
            <person name="Quevillon E."/>
            <person name="Sharon A."/>
            <person name="Simon A."/>
            <person name="ten Have A."/>
            <person name="Tudzynski B."/>
            <person name="Tudzynski P."/>
            <person name="Wincker P."/>
            <person name="Andrew M."/>
            <person name="Anthouard V."/>
            <person name="Beever R.E."/>
            <person name="Beffa R."/>
            <person name="Benoit I."/>
            <person name="Bouzid O."/>
            <person name="Brault B."/>
            <person name="Chen Z."/>
            <person name="Choquer M."/>
            <person name="Collemare J."/>
            <person name="Cotton P."/>
            <person name="Danchin E.G."/>
            <person name="Da Silva C."/>
            <person name="Gautier A."/>
            <person name="Giraud C."/>
            <person name="Giraud T."/>
            <person name="Gonzalez C."/>
            <person name="Grossetete S."/>
            <person name="Guldener U."/>
            <person name="Henrissat B."/>
            <person name="Howlett B.J."/>
            <person name="Kodira C."/>
            <person name="Kretschmer M."/>
            <person name="Lappartient A."/>
            <person name="Leroch M."/>
            <person name="Levis C."/>
            <person name="Mauceli E."/>
            <person name="Neuveglise C."/>
            <person name="Oeser B."/>
            <person name="Pearson M."/>
            <person name="Poulain J."/>
            <person name="Poussereau N."/>
            <person name="Quesneville H."/>
            <person name="Rascle C."/>
            <person name="Schumacher J."/>
            <person name="Segurens B."/>
            <person name="Sexton A."/>
            <person name="Silva E."/>
            <person name="Sirven C."/>
            <person name="Soanes D.M."/>
            <person name="Talbot N.J."/>
            <person name="Templeton M."/>
            <person name="Yandava C."/>
            <person name="Yarden O."/>
            <person name="Zeng Q."/>
            <person name="Rollins J.A."/>
            <person name="Lebrun M.H."/>
            <person name="Dickman M."/>
        </authorList>
    </citation>
    <scope>NUCLEOTIDE SEQUENCE [LARGE SCALE GENOMIC DNA]</scope>
    <source>
        <strain evidence="2 3">B05.10</strain>
    </source>
</reference>